<evidence type="ECO:0000313" key="2">
    <source>
        <dbReference type="Proteomes" id="UP000182811"/>
    </source>
</evidence>
<dbReference type="EMBL" id="MDDC01000017">
    <property type="protein sequence ID" value="OIQ58333.1"/>
    <property type="molecule type" value="Genomic_DNA"/>
</dbReference>
<evidence type="ECO:0000313" key="1">
    <source>
        <dbReference type="EMBL" id="OIQ58333.1"/>
    </source>
</evidence>
<sequence length="53" mass="5479">MDFTSVALELTPYPLARSAGGALIASGAVLLAREMVSLVCSLWFALLQPAAGE</sequence>
<gene>
    <name evidence="1" type="ORF">MOTE_21340</name>
</gene>
<dbReference type="AlphaFoldDB" id="A0A1J5P313"/>
<protein>
    <submittedName>
        <fullName evidence="1">Uncharacterized protein</fullName>
    </submittedName>
</protein>
<proteinExistence type="predicted"/>
<name>A0A1J5P313_NEOTH</name>
<accession>A0A1J5P313</accession>
<reference evidence="1 2" key="1">
    <citation type="submission" date="2016-08" db="EMBL/GenBank/DDBJ databases">
        <title>Genome-based comparison of Moorella thermoacetic strains.</title>
        <authorList>
            <person name="Poehlein A."/>
            <person name="Bengelsdorf F.R."/>
            <person name="Esser C."/>
            <person name="Duerre P."/>
            <person name="Daniel R."/>
        </authorList>
    </citation>
    <scope>NUCLEOTIDE SEQUENCE [LARGE SCALE GENOMIC DNA]</scope>
    <source>
        <strain evidence="1 2">DSM 21394</strain>
    </source>
</reference>
<organism evidence="1 2">
    <name type="scientific">Neomoorella thermoacetica</name>
    <name type="common">Clostridium thermoaceticum</name>
    <dbReference type="NCBI Taxonomy" id="1525"/>
    <lineage>
        <taxon>Bacteria</taxon>
        <taxon>Bacillati</taxon>
        <taxon>Bacillota</taxon>
        <taxon>Clostridia</taxon>
        <taxon>Neomoorellales</taxon>
        <taxon>Neomoorellaceae</taxon>
        <taxon>Neomoorella</taxon>
    </lineage>
</organism>
<dbReference type="Proteomes" id="UP000182811">
    <property type="component" value="Unassembled WGS sequence"/>
</dbReference>
<comment type="caution">
    <text evidence="1">The sequence shown here is derived from an EMBL/GenBank/DDBJ whole genome shotgun (WGS) entry which is preliminary data.</text>
</comment>